<evidence type="ECO:0000313" key="2">
    <source>
        <dbReference type="Proteomes" id="UP000768462"/>
    </source>
</evidence>
<reference evidence="1" key="1">
    <citation type="submission" date="2019-04" db="EMBL/GenBank/DDBJ databases">
        <title>Evolution of Biomass-Degrading Anaerobic Consortia Revealed by Metagenomics.</title>
        <authorList>
            <person name="Peng X."/>
        </authorList>
    </citation>
    <scope>NUCLEOTIDE SEQUENCE</scope>
    <source>
        <strain evidence="1">SIG254</strain>
    </source>
</reference>
<proteinExistence type="predicted"/>
<gene>
    <name evidence="1" type="ORF">E7215_06935</name>
</gene>
<evidence type="ECO:0000313" key="1">
    <source>
        <dbReference type="EMBL" id="MBE6059893.1"/>
    </source>
</evidence>
<comment type="caution">
    <text evidence="1">The sequence shown here is derived from an EMBL/GenBank/DDBJ whole genome shotgun (WGS) entry which is preliminary data.</text>
</comment>
<protein>
    <recommendedName>
        <fullName evidence="3">Rhoptry protein</fullName>
    </recommendedName>
</protein>
<accession>A0A927ZTF2</accession>
<name>A0A927ZTF2_9CLOT</name>
<sequence length="545" mass="62460">MSNVWKINMVQNYTTRDDFNKLTFKKGDSFSARILRLEGSTTDVIIKLLDGRVFPARVDGEILQENLDDYMFKFQLDGFEGGKFLLRILESNVIDSLGNNGDSAIKDPLMEELLKNLDFPVGKEDVPILKSMLKNNIPITEENLLEIKGLKEFIDQSNNSPKELNKFIDKFIEARGLQNNSSEAKQIKETLGRVLNEIKNLKIDDVFVMKALDIKLNEHNIKAFSKVISNEYSILPEIKETTNVIKEQIIGNINKDTQGEGIVNSNSTFSEGDKLIYSIKDTSQPMVSIKESLESKEAILSSEKMVNKEGKHSNDIINERTIGIVNDEEDLLGKMASQGKDEVDSTNKLFKQLKSDIMVDRSITGNMVKDELREKISFIKNDLMELIKLSQKETSTFNNVIQNLETKFQEFKMFNTINNNYYFLNVPLDMKDKEYDCKLIIKDERSKGKKLDTENIKIAASVATVNMEKVDAYLTVNKNSATIEIESEATYVKILERFKGKLINDLMDSKYMFNIFIKEKKHDFSFSNCRSFFEDDDFTTINTRV</sequence>
<organism evidence="1 2">
    <name type="scientific">Clostridium sulfidigenes</name>
    <dbReference type="NCBI Taxonomy" id="318464"/>
    <lineage>
        <taxon>Bacteria</taxon>
        <taxon>Bacillati</taxon>
        <taxon>Bacillota</taxon>
        <taxon>Clostridia</taxon>
        <taxon>Eubacteriales</taxon>
        <taxon>Clostridiaceae</taxon>
        <taxon>Clostridium</taxon>
    </lineage>
</organism>
<dbReference type="Proteomes" id="UP000768462">
    <property type="component" value="Unassembled WGS sequence"/>
</dbReference>
<dbReference type="AlphaFoldDB" id="A0A927ZTF2"/>
<evidence type="ECO:0008006" key="3">
    <source>
        <dbReference type="Google" id="ProtNLM"/>
    </source>
</evidence>
<dbReference type="EMBL" id="SVCM01000077">
    <property type="protein sequence ID" value="MBE6059893.1"/>
    <property type="molecule type" value="Genomic_DNA"/>
</dbReference>